<sequence>MSYRGLTAALATQHGKQRAIAPAFAKALGLAVEVPCGIDTDALGTFTGETARPGTMREAARSKARLGMAAAGLPLGIASEGSFGPHPFMPFLAAGREMLVFIDDTRGIEVVEEALSEKTNFAALDLTPGADVAGFLTRTGFPSHALVLRSGGRITKGIDSHAELGRLLAAAPEGARLETDMRAHVNPTRMAEIGKLARRLVHRIATPCPACGTPGFGVIRSEAGLPCADCNTPTTLVRNLVSGCARCSHENRQPRSDGREAASPAECPECNP</sequence>
<comment type="caution">
    <text evidence="3">The sequence shown here is derived from an EMBL/GenBank/DDBJ whole genome shotgun (WGS) entry which is preliminary data.</text>
</comment>
<dbReference type="RefSeq" id="WP_111195620.1">
    <property type="nucleotide sequence ID" value="NZ_QKVK01000001.1"/>
</dbReference>
<accession>A0A2W2AX20</accession>
<evidence type="ECO:0000259" key="2">
    <source>
        <dbReference type="Pfam" id="PF20376"/>
    </source>
</evidence>
<dbReference type="Proteomes" id="UP000248795">
    <property type="component" value="Unassembled WGS sequence"/>
</dbReference>
<organism evidence="3 4">
    <name type="scientific">Aestuariivirga litoralis</name>
    <dbReference type="NCBI Taxonomy" id="2650924"/>
    <lineage>
        <taxon>Bacteria</taxon>
        <taxon>Pseudomonadati</taxon>
        <taxon>Pseudomonadota</taxon>
        <taxon>Alphaproteobacteria</taxon>
        <taxon>Hyphomicrobiales</taxon>
        <taxon>Aestuariivirgaceae</taxon>
        <taxon>Aestuariivirga</taxon>
    </lineage>
</organism>
<proteinExistence type="predicted"/>
<feature type="region of interest" description="Disordered" evidence="1">
    <location>
        <begin position="249"/>
        <end position="272"/>
    </location>
</feature>
<dbReference type="AlphaFoldDB" id="A0A2W2AX20"/>
<dbReference type="InterPro" id="IPR046612">
    <property type="entry name" value="DUF6671"/>
</dbReference>
<name>A0A2W2AX20_9HYPH</name>
<reference evidence="4" key="1">
    <citation type="submission" date="2018-06" db="EMBL/GenBank/DDBJ databases">
        <title>Aestuariibacter litoralis strain KCTC 52945T.</title>
        <authorList>
            <person name="Li X."/>
            <person name="Salam N."/>
            <person name="Li J.-L."/>
            <person name="Chen Y.-M."/>
            <person name="Yang Z.-W."/>
            <person name="Zhang L.-Y."/>
            <person name="Han M.-X."/>
            <person name="Xiao M."/>
            <person name="Li W.-J."/>
        </authorList>
    </citation>
    <scope>NUCLEOTIDE SEQUENCE [LARGE SCALE GENOMIC DNA]</scope>
    <source>
        <strain evidence="4">KCTC 52945</strain>
    </source>
</reference>
<dbReference type="Pfam" id="PF20376">
    <property type="entry name" value="DUF6671"/>
    <property type="match status" value="1"/>
</dbReference>
<dbReference type="EMBL" id="QKVK01000001">
    <property type="protein sequence ID" value="PZF78292.1"/>
    <property type="molecule type" value="Genomic_DNA"/>
</dbReference>
<gene>
    <name evidence="3" type="ORF">DK847_00240</name>
</gene>
<evidence type="ECO:0000256" key="1">
    <source>
        <dbReference type="SAM" id="MobiDB-lite"/>
    </source>
</evidence>
<evidence type="ECO:0000313" key="4">
    <source>
        <dbReference type="Proteomes" id="UP000248795"/>
    </source>
</evidence>
<evidence type="ECO:0000313" key="3">
    <source>
        <dbReference type="EMBL" id="PZF78292.1"/>
    </source>
</evidence>
<keyword evidence="4" id="KW-1185">Reference proteome</keyword>
<feature type="domain" description="DUF6671" evidence="2">
    <location>
        <begin position="64"/>
        <end position="272"/>
    </location>
</feature>
<feature type="compositionally biased region" description="Basic and acidic residues" evidence="1">
    <location>
        <begin position="249"/>
        <end position="260"/>
    </location>
</feature>
<protein>
    <recommendedName>
        <fullName evidence="2">DUF6671 domain-containing protein</fullName>
    </recommendedName>
</protein>